<dbReference type="OrthoDB" id="5184759at2"/>
<dbReference type="AlphaFoldDB" id="A0A844H957"/>
<accession>A0A844H957</accession>
<protein>
    <submittedName>
        <fullName evidence="1">Uncharacterized protein</fullName>
    </submittedName>
</protein>
<dbReference type="Proteomes" id="UP000442533">
    <property type="component" value="Unassembled WGS sequence"/>
</dbReference>
<gene>
    <name evidence="1" type="ORF">GL279_17735</name>
</gene>
<keyword evidence="2" id="KW-1185">Reference proteome</keyword>
<sequence>MNPDQAQSVVARCLTDPNFLLRAYDRTHSVIPGDGTAEDIAAEILGGVELERLRRFRGFITKVKHNALRRRIPATLGLMGALGVELSFFCDFSPAYVAARQDGPLGTRRHLDLFSNALSAFLLEQPEETSIPVAETFEHEYQIFDLSEGPSVVTETAHVRWRGAMTLSRRSIDVIRICERLALRNFSRDDIVTRPHVLFYWRPEAVESVSIHEVDALTAAVFTALRAGGGPEQTRRVLADVGLSKVDAESLRATAVAIAGRGFLELRGDWLR</sequence>
<evidence type="ECO:0000313" key="1">
    <source>
        <dbReference type="EMBL" id="MTH36434.1"/>
    </source>
</evidence>
<proteinExistence type="predicted"/>
<comment type="caution">
    <text evidence="1">The sequence shown here is derived from an EMBL/GenBank/DDBJ whole genome shotgun (WGS) entry which is preliminary data.</text>
</comment>
<dbReference type="EMBL" id="WMIF01000039">
    <property type="protein sequence ID" value="MTH36434.1"/>
    <property type="molecule type" value="Genomic_DNA"/>
</dbReference>
<dbReference type="RefSeq" id="WP_155065947.1">
    <property type="nucleotide sequence ID" value="NZ_WMIF01000039.1"/>
</dbReference>
<organism evidence="1 2">
    <name type="scientific">Paracoccus limosus</name>
    <dbReference type="NCBI Taxonomy" id="913252"/>
    <lineage>
        <taxon>Bacteria</taxon>
        <taxon>Pseudomonadati</taxon>
        <taxon>Pseudomonadota</taxon>
        <taxon>Alphaproteobacteria</taxon>
        <taxon>Rhodobacterales</taxon>
        <taxon>Paracoccaceae</taxon>
        <taxon>Paracoccus</taxon>
    </lineage>
</organism>
<name>A0A844H957_9RHOB</name>
<evidence type="ECO:0000313" key="2">
    <source>
        <dbReference type="Proteomes" id="UP000442533"/>
    </source>
</evidence>
<reference evidence="1 2" key="1">
    <citation type="submission" date="2019-11" db="EMBL/GenBank/DDBJ databases">
        <authorList>
            <person name="Dong K."/>
        </authorList>
    </citation>
    <scope>NUCLEOTIDE SEQUENCE [LARGE SCALE GENOMIC DNA]</scope>
    <source>
        <strain evidence="1 2">JCM 17370</strain>
    </source>
</reference>